<comment type="similarity">
    <text evidence="2">Belongs to the paxM FAD-dependent monooxygenase family.</text>
</comment>
<evidence type="ECO:0000256" key="3">
    <source>
        <dbReference type="ARBA" id="ARBA00022630"/>
    </source>
</evidence>
<evidence type="ECO:0000313" key="9">
    <source>
        <dbReference type="Proteomes" id="UP000758603"/>
    </source>
</evidence>
<dbReference type="PRINTS" id="PR00420">
    <property type="entry name" value="RNGMNOXGNASE"/>
</dbReference>
<dbReference type="GeneID" id="70132828"/>
<dbReference type="SUPFAM" id="SSF51905">
    <property type="entry name" value="FAD/NAD(P)-binding domain"/>
    <property type="match status" value="1"/>
</dbReference>
<dbReference type="InterPro" id="IPR036188">
    <property type="entry name" value="FAD/NAD-bd_sf"/>
</dbReference>
<dbReference type="GO" id="GO:0004497">
    <property type="term" value="F:monooxygenase activity"/>
    <property type="evidence" value="ECO:0007669"/>
    <property type="project" value="UniProtKB-KW"/>
</dbReference>
<reference evidence="8" key="1">
    <citation type="journal article" date="2021" name="Nat. Commun.">
        <title>Genetic determinants of endophytism in the Arabidopsis root mycobiome.</title>
        <authorList>
            <person name="Mesny F."/>
            <person name="Miyauchi S."/>
            <person name="Thiergart T."/>
            <person name="Pickel B."/>
            <person name="Atanasova L."/>
            <person name="Karlsson M."/>
            <person name="Huettel B."/>
            <person name="Barry K.W."/>
            <person name="Haridas S."/>
            <person name="Chen C."/>
            <person name="Bauer D."/>
            <person name="Andreopoulos W."/>
            <person name="Pangilinan J."/>
            <person name="LaButti K."/>
            <person name="Riley R."/>
            <person name="Lipzen A."/>
            <person name="Clum A."/>
            <person name="Drula E."/>
            <person name="Henrissat B."/>
            <person name="Kohler A."/>
            <person name="Grigoriev I.V."/>
            <person name="Martin F.M."/>
            <person name="Hacquard S."/>
        </authorList>
    </citation>
    <scope>NUCLEOTIDE SEQUENCE</scope>
    <source>
        <strain evidence="8">MPI-SDFR-AT-0073</strain>
    </source>
</reference>
<dbReference type="EMBL" id="JAGPXC010000009">
    <property type="protein sequence ID" value="KAH6647113.1"/>
    <property type="molecule type" value="Genomic_DNA"/>
</dbReference>
<gene>
    <name evidence="8" type="ORF">BKA67DRAFT_581696</name>
</gene>
<organism evidence="8 9">
    <name type="scientific">Truncatella angustata</name>
    <dbReference type="NCBI Taxonomy" id="152316"/>
    <lineage>
        <taxon>Eukaryota</taxon>
        <taxon>Fungi</taxon>
        <taxon>Dikarya</taxon>
        <taxon>Ascomycota</taxon>
        <taxon>Pezizomycotina</taxon>
        <taxon>Sordariomycetes</taxon>
        <taxon>Xylariomycetidae</taxon>
        <taxon>Amphisphaeriales</taxon>
        <taxon>Sporocadaceae</taxon>
        <taxon>Truncatella</taxon>
    </lineage>
</organism>
<evidence type="ECO:0000313" key="8">
    <source>
        <dbReference type="EMBL" id="KAH6647113.1"/>
    </source>
</evidence>
<keyword evidence="9" id="KW-1185">Reference proteome</keyword>
<evidence type="ECO:0000259" key="7">
    <source>
        <dbReference type="Pfam" id="PF01494"/>
    </source>
</evidence>
<name>A0A9P8RMV1_9PEZI</name>
<dbReference type="RefSeq" id="XP_045953627.1">
    <property type="nucleotide sequence ID" value="XM_046103937.1"/>
</dbReference>
<dbReference type="Proteomes" id="UP000758603">
    <property type="component" value="Unassembled WGS sequence"/>
</dbReference>
<dbReference type="OrthoDB" id="16820at2759"/>
<evidence type="ECO:0000256" key="2">
    <source>
        <dbReference type="ARBA" id="ARBA00007992"/>
    </source>
</evidence>
<dbReference type="PANTHER" id="PTHR13789:SF309">
    <property type="entry name" value="PUTATIVE (AFU_ORTHOLOGUE AFUA_6G14510)-RELATED"/>
    <property type="match status" value="1"/>
</dbReference>
<evidence type="ECO:0000256" key="5">
    <source>
        <dbReference type="ARBA" id="ARBA00023002"/>
    </source>
</evidence>
<sequence length="420" mass="46894">MKVIIIGAGLSGLSTAIALRKYVKPRDNDQLVVKVYEKSQQRAESSDERRARLGAGISLQGNGLRILGDFDPVLKNRVHSAGYPCSHFKWKTAGNFLLGREYLDVLPISRPVLIDCLLEVLPNDVLDYRTVSNVITRQGLKPIVQFEDGTEESADLVVGADGIRSIVRRGLFGDNRDCHPEYLGISAVGGVLDIPIPQHLIDDPCLQFFMGSTGAFGYCGLTQTDRNKLLYWSIYETDLPEKGTQFDRNAAMQQLRDRHASWSDPIISKCLENASVDHVYPIFVMPKIPLWGRDGCVLVGDAAHAMSPRSGQGGSQAFEDAQTLGLLLAGHLAKHDIADSVSRTISGIYDIRRERVHRIRDKAMEWKDPKMPMSWLMTCVLYAYIFINTKVQYAITSVFGRAEDLWDAKAVVKKYLEYDS</sequence>
<comment type="pathway">
    <text evidence="1">Secondary metabolite biosynthesis.</text>
</comment>
<accession>A0A9P8RMV1</accession>
<feature type="domain" description="FAD-binding" evidence="7">
    <location>
        <begin position="136"/>
        <end position="333"/>
    </location>
</feature>
<evidence type="ECO:0000256" key="1">
    <source>
        <dbReference type="ARBA" id="ARBA00005179"/>
    </source>
</evidence>
<dbReference type="InterPro" id="IPR002938">
    <property type="entry name" value="FAD-bd"/>
</dbReference>
<keyword evidence="6" id="KW-0503">Monooxygenase</keyword>
<dbReference type="Gene3D" id="3.50.50.60">
    <property type="entry name" value="FAD/NAD(P)-binding domain"/>
    <property type="match status" value="1"/>
</dbReference>
<comment type="caution">
    <text evidence="8">The sequence shown here is derived from an EMBL/GenBank/DDBJ whole genome shotgun (WGS) entry which is preliminary data.</text>
</comment>
<dbReference type="Pfam" id="PF01494">
    <property type="entry name" value="FAD_binding_3"/>
    <property type="match status" value="1"/>
</dbReference>
<evidence type="ECO:0000256" key="6">
    <source>
        <dbReference type="ARBA" id="ARBA00023033"/>
    </source>
</evidence>
<proteinExistence type="inferred from homology"/>
<dbReference type="AlphaFoldDB" id="A0A9P8RMV1"/>
<evidence type="ECO:0000256" key="4">
    <source>
        <dbReference type="ARBA" id="ARBA00022827"/>
    </source>
</evidence>
<keyword evidence="4" id="KW-0274">FAD</keyword>
<keyword evidence="5" id="KW-0560">Oxidoreductase</keyword>
<dbReference type="PANTHER" id="PTHR13789">
    <property type="entry name" value="MONOOXYGENASE"/>
    <property type="match status" value="1"/>
</dbReference>
<keyword evidence="3" id="KW-0285">Flavoprotein</keyword>
<protein>
    <recommendedName>
        <fullName evidence="7">FAD-binding domain-containing protein</fullName>
    </recommendedName>
</protein>
<dbReference type="GO" id="GO:0071949">
    <property type="term" value="F:FAD binding"/>
    <property type="evidence" value="ECO:0007669"/>
    <property type="project" value="InterPro"/>
</dbReference>
<dbReference type="InterPro" id="IPR050493">
    <property type="entry name" value="FAD-dep_Monooxygenase_BioMet"/>
</dbReference>